<dbReference type="EMBL" id="FNBU01000001">
    <property type="protein sequence ID" value="SDF01988.1"/>
    <property type="molecule type" value="Genomic_DNA"/>
</dbReference>
<dbReference type="STRING" id="1123285.SAMN05660235_00167"/>
<protein>
    <submittedName>
        <fullName evidence="8">Tight adherence protein B</fullName>
    </submittedName>
</protein>
<evidence type="ECO:0000259" key="7">
    <source>
        <dbReference type="Pfam" id="PF00482"/>
    </source>
</evidence>
<dbReference type="PANTHER" id="PTHR35007:SF1">
    <property type="entry name" value="PILUS ASSEMBLY PROTEIN"/>
    <property type="match status" value="1"/>
</dbReference>
<dbReference type="OrthoDB" id="9803381at2"/>
<keyword evidence="9" id="KW-1185">Reference proteome</keyword>
<evidence type="ECO:0000256" key="5">
    <source>
        <dbReference type="ARBA" id="ARBA00023136"/>
    </source>
</evidence>
<dbReference type="PANTHER" id="PTHR35007">
    <property type="entry name" value="INTEGRAL MEMBRANE PROTEIN-RELATED"/>
    <property type="match status" value="1"/>
</dbReference>
<dbReference type="GO" id="GO:0005886">
    <property type="term" value="C:plasma membrane"/>
    <property type="evidence" value="ECO:0007669"/>
    <property type="project" value="UniProtKB-SubCell"/>
</dbReference>
<gene>
    <name evidence="8" type="ORF">SAMN05660235_00167</name>
</gene>
<dbReference type="InterPro" id="IPR042094">
    <property type="entry name" value="T2SS_GspF_sf"/>
</dbReference>
<evidence type="ECO:0000313" key="8">
    <source>
        <dbReference type="EMBL" id="SDF01988.1"/>
    </source>
</evidence>
<dbReference type="RefSeq" id="WP_093687189.1">
    <property type="nucleotide sequence ID" value="NZ_FNBU01000001.1"/>
</dbReference>
<reference evidence="9" key="1">
    <citation type="submission" date="2016-10" db="EMBL/GenBank/DDBJ databases">
        <authorList>
            <person name="Varghese N."/>
            <person name="Submissions S."/>
        </authorList>
    </citation>
    <scope>NUCLEOTIDE SEQUENCE [LARGE SCALE GENOMIC DNA]</scope>
    <source>
        <strain evidence="9">DSM 23256</strain>
    </source>
</reference>
<feature type="transmembrane region" description="Helical" evidence="6">
    <location>
        <begin position="120"/>
        <end position="138"/>
    </location>
</feature>
<feature type="transmembrane region" description="Helical" evidence="6">
    <location>
        <begin position="94"/>
        <end position="114"/>
    </location>
</feature>
<dbReference type="InterPro" id="IPR018076">
    <property type="entry name" value="T2SS_GspF_dom"/>
</dbReference>
<evidence type="ECO:0000256" key="1">
    <source>
        <dbReference type="ARBA" id="ARBA00004651"/>
    </source>
</evidence>
<feature type="transmembrane region" description="Helical" evidence="6">
    <location>
        <begin position="6"/>
        <end position="27"/>
    </location>
</feature>
<feature type="domain" description="Type II secretion system protein GspF" evidence="7">
    <location>
        <begin position="158"/>
        <end position="282"/>
    </location>
</feature>
<accession>A0A1G7HNN6</accession>
<organism evidence="8 9">
    <name type="scientific">Sporolituus thermophilus DSM 23256</name>
    <dbReference type="NCBI Taxonomy" id="1123285"/>
    <lineage>
        <taxon>Bacteria</taxon>
        <taxon>Bacillati</taxon>
        <taxon>Bacillota</taxon>
        <taxon>Negativicutes</taxon>
        <taxon>Selenomonadales</taxon>
        <taxon>Sporomusaceae</taxon>
        <taxon>Sporolituus</taxon>
    </lineage>
</organism>
<name>A0A1G7HNN6_9FIRM</name>
<evidence type="ECO:0000256" key="2">
    <source>
        <dbReference type="ARBA" id="ARBA00022475"/>
    </source>
</evidence>
<evidence type="ECO:0000256" key="4">
    <source>
        <dbReference type="ARBA" id="ARBA00022989"/>
    </source>
</evidence>
<sequence length="324" mass="35542">MLTLIVAAAFITVFVAVVGLYHFGTVARREVKMRISRYVAKPPAPASLRPEQAVAPAMGVWRSLVRQLSRHFESFQWSRRLEHRLMQAGLPLRGSEFLVICAGSALMGMLTLVALARGRLMFAVIGAIIGYFVPLLVLRVKVERRTKAFNDQLGDALILIANSLRTGYSFLQSIEMVSREMPPPIAAEFARVLREMNLGVTTEEALNNLAKRVDSDDIDLVVTAVLIQRQVGGNLAEVLDNIANTIRSRIKIKGEIKTLTAQGRISGVIIGLLPFALGLIIYALNPGYMQVLFTHPLGRALVAGAVVSQIIGVLLIRRIVNIDV</sequence>
<keyword evidence="4 6" id="KW-1133">Transmembrane helix</keyword>
<comment type="subcellular location">
    <subcellularLocation>
        <location evidence="1">Cell membrane</location>
        <topology evidence="1">Multi-pass membrane protein</topology>
    </subcellularLocation>
</comment>
<evidence type="ECO:0000313" key="9">
    <source>
        <dbReference type="Proteomes" id="UP000243333"/>
    </source>
</evidence>
<keyword evidence="5 6" id="KW-0472">Membrane</keyword>
<feature type="transmembrane region" description="Helical" evidence="6">
    <location>
        <begin position="296"/>
        <end position="316"/>
    </location>
</feature>
<feature type="transmembrane region" description="Helical" evidence="6">
    <location>
        <begin position="265"/>
        <end position="284"/>
    </location>
</feature>
<keyword evidence="2" id="KW-1003">Cell membrane</keyword>
<dbReference type="Proteomes" id="UP000243333">
    <property type="component" value="Unassembled WGS sequence"/>
</dbReference>
<dbReference type="Pfam" id="PF00482">
    <property type="entry name" value="T2SSF"/>
    <property type="match status" value="1"/>
</dbReference>
<keyword evidence="3 6" id="KW-0812">Transmembrane</keyword>
<proteinExistence type="predicted"/>
<evidence type="ECO:0000256" key="3">
    <source>
        <dbReference type="ARBA" id="ARBA00022692"/>
    </source>
</evidence>
<evidence type="ECO:0000256" key="6">
    <source>
        <dbReference type="SAM" id="Phobius"/>
    </source>
</evidence>
<dbReference type="Gene3D" id="1.20.81.30">
    <property type="entry name" value="Type II secretion system (T2SS), domain F"/>
    <property type="match status" value="1"/>
</dbReference>
<dbReference type="AlphaFoldDB" id="A0A1G7HNN6"/>